<dbReference type="SUPFAM" id="SSF55781">
    <property type="entry name" value="GAF domain-like"/>
    <property type="match status" value="2"/>
</dbReference>
<dbReference type="GO" id="GO:0020037">
    <property type="term" value="F:heme binding"/>
    <property type="evidence" value="ECO:0007669"/>
    <property type="project" value="InterPro"/>
</dbReference>
<dbReference type="PANTHER" id="PTHR44757:SF2">
    <property type="entry name" value="BIOFILM ARCHITECTURE MAINTENANCE PROTEIN MBAA"/>
    <property type="match status" value="1"/>
</dbReference>
<evidence type="ECO:0000256" key="1">
    <source>
        <dbReference type="ARBA" id="ARBA00001946"/>
    </source>
</evidence>
<dbReference type="GO" id="GO:0003824">
    <property type="term" value="F:catalytic activity"/>
    <property type="evidence" value="ECO:0007669"/>
    <property type="project" value="UniProtKB-ARBA"/>
</dbReference>
<dbReference type="CDD" id="cd01948">
    <property type="entry name" value="EAL"/>
    <property type="match status" value="1"/>
</dbReference>
<gene>
    <name evidence="6" type="ORF">BW247_01650</name>
</gene>
<dbReference type="Pfam" id="PF13185">
    <property type="entry name" value="GAF_2"/>
    <property type="match status" value="2"/>
</dbReference>
<dbReference type="SUPFAM" id="SSF55073">
    <property type="entry name" value="Nucleotide cyclase"/>
    <property type="match status" value="1"/>
</dbReference>
<dbReference type="InterPro" id="IPR012292">
    <property type="entry name" value="Globin/Proto"/>
</dbReference>
<dbReference type="InterPro" id="IPR000160">
    <property type="entry name" value="GGDEF_dom"/>
</dbReference>
<dbReference type="Pfam" id="PF00563">
    <property type="entry name" value="EAL"/>
    <property type="match status" value="1"/>
</dbReference>
<evidence type="ECO:0000259" key="4">
    <source>
        <dbReference type="PROSITE" id="PS50883"/>
    </source>
</evidence>
<dbReference type="NCBIfam" id="TIGR00254">
    <property type="entry name" value="GGDEF"/>
    <property type="match status" value="1"/>
</dbReference>
<dbReference type="InterPro" id="IPR035919">
    <property type="entry name" value="EAL_sf"/>
</dbReference>
<dbReference type="Gene3D" id="3.30.450.40">
    <property type="match status" value="2"/>
</dbReference>
<reference evidence="6 7" key="1">
    <citation type="submission" date="2017-01" db="EMBL/GenBank/DDBJ databases">
        <title>Draft sequence of Acidihalobacter ferrooxidans strain DSM 14175 (strain V8).</title>
        <authorList>
            <person name="Khaleque H.N."/>
            <person name="Ramsay J.P."/>
            <person name="Murphy R.J.T."/>
            <person name="Kaksonen A.H."/>
            <person name="Boxall N.J."/>
            <person name="Watkin E.L.J."/>
        </authorList>
    </citation>
    <scope>NUCLEOTIDE SEQUENCE [LARGE SCALE GENOMIC DNA]</scope>
    <source>
        <strain evidence="6 7">V8</strain>
    </source>
</reference>
<sequence length="1054" mass="116849">MSNRTNEIQFFRRLARLLSKATTTRGLLEDLAPLLKSWHVDGYWLGHAEADGRVLVDYASSQEMMEFLAQLQVHWDQGPWAQGPTGQALRSGKPCHIPDWREADKSSPFQPAIEHHQWRSTVALPMQAGDRRLVLSLYSRTSGTFGKHHTQTQIEELGHFLEATLARDAALDEERRKLARLAFHDPLTDLPNRAALDTRVEEALARADRQERLLAVALLDLDDFKLINDLHGHAAGDALLIEFAHRLQAELRKNDFACRLGGDEFVLLLEELDNLDDLETLLARLHATLTAPIQVSDTVEVAISLSLGLVIYPLCFDCGKDAAGILLRAADQALYQAKAQKNARERWWTLFDATRSFAGLAATSNESMADIDVPAYGTAATQAFKRIEPVLALALPAVVEAVYAKLSVDPESGVLIQTFSSEEKRQHRAEMENHLGQLLASELDENAHRDASRQLGRIHAMVGIRPEWVVGAYGLLLERLHISLPSSAVLFSLLSRRLAIDLQAQLTGHADITAEYDAALQRITSLAMRAQRFTELGEGMVEALAALSGVVSVTLGRPDAAGHYVFEFIAGDAFRQYLQALAEGRARPIDVNPSEKGQGPTGRAWRSGAIERCLNYATDPRLRPWREHGLALGVRSSVAIPLVPPNGPPQAVLTLYLKHVGGFSGQDQERMLQQLRHLIGQALQRVAHTEQDILAQPLRDRWRKLLKKDALELHYQPILDLRSCQVVGAEALARLREPSGTLIMPGQFLPSFGEHELRRLFEFGLHHALETAIDWETQGHTLNISLNLPPQGLSDSRYLGLIERALTHHSISPQRLKLELLETAESTDASARDRALDTLKGLGVRLLEDDLGSGYSSLLRLDRLPFDGVKIDQTLVRHYRQNPLRTLNFIRHLTRLAQDMGKWVTVEGLETPALVEASAYLGAEYGQGYAIARPMPATDLPTWIDNMPACLAPDMPSTALGALAVYLDNGGCAPCLADKASFTDEAQVVQRFCQGNNPVQTYIAGLGEQAATLGQACDRLAEASTRGLIDKEFERARLKLMECLLEQARNEYRE</sequence>
<accession>A0A1P8UDN0</accession>
<dbReference type="STRING" id="1765967.BW247_01650"/>
<dbReference type="InterPro" id="IPR009050">
    <property type="entry name" value="Globin-like_sf"/>
</dbReference>
<name>A0A1P8UDN0_9GAMM</name>
<evidence type="ECO:0000259" key="5">
    <source>
        <dbReference type="PROSITE" id="PS50887"/>
    </source>
</evidence>
<dbReference type="Gene3D" id="3.20.20.450">
    <property type="entry name" value="EAL domain"/>
    <property type="match status" value="1"/>
</dbReference>
<dbReference type="SMART" id="SM00052">
    <property type="entry name" value="EAL"/>
    <property type="match status" value="1"/>
</dbReference>
<dbReference type="GO" id="GO:0019825">
    <property type="term" value="F:oxygen binding"/>
    <property type="evidence" value="ECO:0007669"/>
    <property type="project" value="InterPro"/>
</dbReference>
<feature type="domain" description="GGDEF" evidence="5">
    <location>
        <begin position="212"/>
        <end position="353"/>
    </location>
</feature>
<dbReference type="Gene3D" id="1.10.490.10">
    <property type="entry name" value="Globins"/>
    <property type="match status" value="1"/>
</dbReference>
<feature type="domain" description="EAL" evidence="4">
    <location>
        <begin position="695"/>
        <end position="948"/>
    </location>
</feature>
<dbReference type="Pfam" id="PF00990">
    <property type="entry name" value="GGDEF"/>
    <property type="match status" value="1"/>
</dbReference>
<dbReference type="SUPFAM" id="SSF46458">
    <property type="entry name" value="Globin-like"/>
    <property type="match status" value="1"/>
</dbReference>
<dbReference type="PROSITE" id="PS50883">
    <property type="entry name" value="EAL"/>
    <property type="match status" value="1"/>
</dbReference>
<dbReference type="FunFam" id="3.30.70.270:FF:000001">
    <property type="entry name" value="Diguanylate cyclase domain protein"/>
    <property type="match status" value="1"/>
</dbReference>
<dbReference type="InterPro" id="IPR003018">
    <property type="entry name" value="GAF"/>
</dbReference>
<protein>
    <recommendedName>
        <fullName evidence="2">Diguanylate cyclase DosC</fullName>
    </recommendedName>
    <alternativeName>
        <fullName evidence="3">Direct oxygen-sensing cyclase</fullName>
    </alternativeName>
</protein>
<dbReference type="SMART" id="SM00065">
    <property type="entry name" value="GAF"/>
    <property type="match status" value="2"/>
</dbReference>
<dbReference type="InterPro" id="IPR029016">
    <property type="entry name" value="GAF-like_dom_sf"/>
</dbReference>
<evidence type="ECO:0000256" key="2">
    <source>
        <dbReference type="ARBA" id="ARBA00015125"/>
    </source>
</evidence>
<proteinExistence type="predicted"/>
<dbReference type="SMART" id="SM00267">
    <property type="entry name" value="GGDEF"/>
    <property type="match status" value="1"/>
</dbReference>
<dbReference type="AlphaFoldDB" id="A0A1P8UDN0"/>
<dbReference type="KEGG" id="afy:BW247_01650"/>
<keyword evidence="7" id="KW-1185">Reference proteome</keyword>
<dbReference type="Proteomes" id="UP000243807">
    <property type="component" value="Chromosome"/>
</dbReference>
<dbReference type="PANTHER" id="PTHR44757">
    <property type="entry name" value="DIGUANYLATE CYCLASE DGCP"/>
    <property type="match status" value="1"/>
</dbReference>
<organism evidence="6 7">
    <name type="scientific">Acidihalobacter ferrooxydans</name>
    <dbReference type="NCBI Taxonomy" id="1765967"/>
    <lineage>
        <taxon>Bacteria</taxon>
        <taxon>Pseudomonadati</taxon>
        <taxon>Pseudomonadota</taxon>
        <taxon>Gammaproteobacteria</taxon>
        <taxon>Chromatiales</taxon>
        <taxon>Ectothiorhodospiraceae</taxon>
        <taxon>Acidihalobacter</taxon>
    </lineage>
</organism>
<dbReference type="InterPro" id="IPR001633">
    <property type="entry name" value="EAL_dom"/>
</dbReference>
<dbReference type="RefSeq" id="WP_076835309.1">
    <property type="nucleotide sequence ID" value="NZ_CP019434.1"/>
</dbReference>
<dbReference type="Pfam" id="PF11563">
    <property type="entry name" value="Protoglobin"/>
    <property type="match status" value="1"/>
</dbReference>
<dbReference type="SUPFAM" id="SSF141868">
    <property type="entry name" value="EAL domain-like"/>
    <property type="match status" value="1"/>
</dbReference>
<evidence type="ECO:0000313" key="6">
    <source>
        <dbReference type="EMBL" id="APZ41962.1"/>
    </source>
</evidence>
<dbReference type="PROSITE" id="PS50887">
    <property type="entry name" value="GGDEF"/>
    <property type="match status" value="1"/>
</dbReference>
<dbReference type="CDD" id="cd01949">
    <property type="entry name" value="GGDEF"/>
    <property type="match status" value="1"/>
</dbReference>
<dbReference type="Gene3D" id="3.30.70.270">
    <property type="match status" value="1"/>
</dbReference>
<dbReference type="InterPro" id="IPR043128">
    <property type="entry name" value="Rev_trsase/Diguanyl_cyclase"/>
</dbReference>
<dbReference type="InterPro" id="IPR052155">
    <property type="entry name" value="Biofilm_reg_signaling"/>
</dbReference>
<evidence type="ECO:0000256" key="3">
    <source>
        <dbReference type="ARBA" id="ARBA00029839"/>
    </source>
</evidence>
<evidence type="ECO:0000313" key="7">
    <source>
        <dbReference type="Proteomes" id="UP000243807"/>
    </source>
</evidence>
<dbReference type="InterPro" id="IPR044398">
    <property type="entry name" value="Globin-sensor_dom"/>
</dbReference>
<comment type="cofactor">
    <cofactor evidence="1">
        <name>Mg(2+)</name>
        <dbReference type="ChEBI" id="CHEBI:18420"/>
    </cofactor>
</comment>
<dbReference type="OrthoDB" id="23692at2"/>
<dbReference type="EMBL" id="CP019434">
    <property type="protein sequence ID" value="APZ41962.1"/>
    <property type="molecule type" value="Genomic_DNA"/>
</dbReference>
<dbReference type="InterPro" id="IPR029787">
    <property type="entry name" value="Nucleotide_cyclase"/>
</dbReference>